<keyword evidence="8 10" id="KW-0503">Monooxygenase</keyword>
<dbReference type="CDD" id="cd11065">
    <property type="entry name" value="CYP64-like"/>
    <property type="match status" value="1"/>
</dbReference>
<dbReference type="GeneID" id="19304467"/>
<keyword evidence="7 9" id="KW-0408">Iron</keyword>
<dbReference type="GO" id="GO:0020037">
    <property type="term" value="F:heme binding"/>
    <property type="evidence" value="ECO:0007669"/>
    <property type="project" value="InterPro"/>
</dbReference>
<dbReference type="InterPro" id="IPR050364">
    <property type="entry name" value="Cytochrome_P450_fung"/>
</dbReference>
<evidence type="ECO:0000313" key="11">
    <source>
        <dbReference type="EMBL" id="EPQ52492.1"/>
    </source>
</evidence>
<dbReference type="PANTHER" id="PTHR46300:SF7">
    <property type="entry name" value="P450, PUTATIVE (EUROFUNG)-RELATED"/>
    <property type="match status" value="1"/>
</dbReference>
<evidence type="ECO:0000256" key="1">
    <source>
        <dbReference type="ARBA" id="ARBA00001971"/>
    </source>
</evidence>
<protein>
    <submittedName>
        <fullName evidence="11">Cytochrome P450</fullName>
    </submittedName>
</protein>
<accession>S7PZ06</accession>
<keyword evidence="5 9" id="KW-0479">Metal-binding</keyword>
<dbReference type="InterPro" id="IPR017972">
    <property type="entry name" value="Cyt_P450_CS"/>
</dbReference>
<dbReference type="AlphaFoldDB" id="S7PZ06"/>
<evidence type="ECO:0000256" key="9">
    <source>
        <dbReference type="PIRSR" id="PIRSR602401-1"/>
    </source>
</evidence>
<gene>
    <name evidence="11" type="ORF">GLOTRDRAFT_140224</name>
</gene>
<dbReference type="KEGG" id="gtr:GLOTRDRAFT_140224"/>
<dbReference type="InterPro" id="IPR002401">
    <property type="entry name" value="Cyt_P450_E_grp-I"/>
</dbReference>
<proteinExistence type="inferred from homology"/>
<dbReference type="Pfam" id="PF00067">
    <property type="entry name" value="p450"/>
    <property type="match status" value="1"/>
</dbReference>
<dbReference type="PANTHER" id="PTHR46300">
    <property type="entry name" value="P450, PUTATIVE (EUROFUNG)-RELATED-RELATED"/>
    <property type="match status" value="1"/>
</dbReference>
<keyword evidence="6 10" id="KW-0560">Oxidoreductase</keyword>
<name>S7PZ06_GLOTA</name>
<comment type="pathway">
    <text evidence="2">Secondary metabolite biosynthesis.</text>
</comment>
<dbReference type="PROSITE" id="PS00086">
    <property type="entry name" value="CYTOCHROME_P450"/>
    <property type="match status" value="1"/>
</dbReference>
<dbReference type="GO" id="GO:0004497">
    <property type="term" value="F:monooxygenase activity"/>
    <property type="evidence" value="ECO:0007669"/>
    <property type="project" value="UniProtKB-KW"/>
</dbReference>
<dbReference type="InterPro" id="IPR036396">
    <property type="entry name" value="Cyt_P450_sf"/>
</dbReference>
<dbReference type="OrthoDB" id="2789670at2759"/>
<dbReference type="EMBL" id="KB469307">
    <property type="protein sequence ID" value="EPQ52492.1"/>
    <property type="molecule type" value="Genomic_DNA"/>
</dbReference>
<dbReference type="eggNOG" id="KOG0156">
    <property type="taxonomic scope" value="Eukaryota"/>
</dbReference>
<keyword evidence="4 9" id="KW-0349">Heme</keyword>
<evidence type="ECO:0000256" key="4">
    <source>
        <dbReference type="ARBA" id="ARBA00022617"/>
    </source>
</evidence>
<evidence type="ECO:0000256" key="7">
    <source>
        <dbReference type="ARBA" id="ARBA00023004"/>
    </source>
</evidence>
<dbReference type="GO" id="GO:0005506">
    <property type="term" value="F:iron ion binding"/>
    <property type="evidence" value="ECO:0007669"/>
    <property type="project" value="InterPro"/>
</dbReference>
<evidence type="ECO:0000256" key="8">
    <source>
        <dbReference type="ARBA" id="ARBA00023033"/>
    </source>
</evidence>
<organism evidence="11 12">
    <name type="scientific">Gloeophyllum trabeum (strain ATCC 11539 / FP-39264 / Madison 617)</name>
    <name type="common">Brown rot fungus</name>
    <dbReference type="NCBI Taxonomy" id="670483"/>
    <lineage>
        <taxon>Eukaryota</taxon>
        <taxon>Fungi</taxon>
        <taxon>Dikarya</taxon>
        <taxon>Basidiomycota</taxon>
        <taxon>Agaricomycotina</taxon>
        <taxon>Agaricomycetes</taxon>
        <taxon>Gloeophyllales</taxon>
        <taxon>Gloeophyllaceae</taxon>
        <taxon>Gloeophyllum</taxon>
    </lineage>
</organism>
<evidence type="ECO:0000256" key="6">
    <source>
        <dbReference type="ARBA" id="ARBA00023002"/>
    </source>
</evidence>
<reference evidence="11 12" key="1">
    <citation type="journal article" date="2012" name="Science">
        <title>The Paleozoic origin of enzymatic lignin decomposition reconstructed from 31 fungal genomes.</title>
        <authorList>
            <person name="Floudas D."/>
            <person name="Binder M."/>
            <person name="Riley R."/>
            <person name="Barry K."/>
            <person name="Blanchette R.A."/>
            <person name="Henrissat B."/>
            <person name="Martinez A.T."/>
            <person name="Otillar R."/>
            <person name="Spatafora J.W."/>
            <person name="Yadav J.S."/>
            <person name="Aerts A."/>
            <person name="Benoit I."/>
            <person name="Boyd A."/>
            <person name="Carlson A."/>
            <person name="Copeland A."/>
            <person name="Coutinho P.M."/>
            <person name="de Vries R.P."/>
            <person name="Ferreira P."/>
            <person name="Findley K."/>
            <person name="Foster B."/>
            <person name="Gaskell J."/>
            <person name="Glotzer D."/>
            <person name="Gorecki P."/>
            <person name="Heitman J."/>
            <person name="Hesse C."/>
            <person name="Hori C."/>
            <person name="Igarashi K."/>
            <person name="Jurgens J.A."/>
            <person name="Kallen N."/>
            <person name="Kersten P."/>
            <person name="Kohler A."/>
            <person name="Kuees U."/>
            <person name="Kumar T.K.A."/>
            <person name="Kuo A."/>
            <person name="LaButti K."/>
            <person name="Larrondo L.F."/>
            <person name="Lindquist E."/>
            <person name="Ling A."/>
            <person name="Lombard V."/>
            <person name="Lucas S."/>
            <person name="Lundell T."/>
            <person name="Martin R."/>
            <person name="McLaughlin D.J."/>
            <person name="Morgenstern I."/>
            <person name="Morin E."/>
            <person name="Murat C."/>
            <person name="Nagy L.G."/>
            <person name="Nolan M."/>
            <person name="Ohm R.A."/>
            <person name="Patyshakuliyeva A."/>
            <person name="Rokas A."/>
            <person name="Ruiz-Duenas F.J."/>
            <person name="Sabat G."/>
            <person name="Salamov A."/>
            <person name="Samejima M."/>
            <person name="Schmutz J."/>
            <person name="Slot J.C."/>
            <person name="St John F."/>
            <person name="Stenlid J."/>
            <person name="Sun H."/>
            <person name="Sun S."/>
            <person name="Syed K."/>
            <person name="Tsang A."/>
            <person name="Wiebenga A."/>
            <person name="Young D."/>
            <person name="Pisabarro A."/>
            <person name="Eastwood D.C."/>
            <person name="Martin F."/>
            <person name="Cullen D."/>
            <person name="Grigoriev I.V."/>
            <person name="Hibbett D.S."/>
        </authorList>
    </citation>
    <scope>NUCLEOTIDE SEQUENCE [LARGE SCALE GENOMIC DNA]</scope>
    <source>
        <strain evidence="11 12">ATCC 11539</strain>
    </source>
</reference>
<feature type="binding site" description="axial binding residue" evidence="9">
    <location>
        <position position="439"/>
    </location>
    <ligand>
        <name>heme</name>
        <dbReference type="ChEBI" id="CHEBI:30413"/>
    </ligand>
    <ligandPart>
        <name>Fe</name>
        <dbReference type="ChEBI" id="CHEBI:18248"/>
    </ligandPart>
</feature>
<dbReference type="Proteomes" id="UP000030669">
    <property type="component" value="Unassembled WGS sequence"/>
</dbReference>
<dbReference type="Gene3D" id="1.10.630.10">
    <property type="entry name" value="Cytochrome P450"/>
    <property type="match status" value="1"/>
</dbReference>
<dbReference type="GO" id="GO:0016705">
    <property type="term" value="F:oxidoreductase activity, acting on paired donors, with incorporation or reduction of molecular oxygen"/>
    <property type="evidence" value="ECO:0007669"/>
    <property type="project" value="InterPro"/>
</dbReference>
<evidence type="ECO:0000256" key="3">
    <source>
        <dbReference type="ARBA" id="ARBA00010617"/>
    </source>
</evidence>
<evidence type="ECO:0000256" key="2">
    <source>
        <dbReference type="ARBA" id="ARBA00005179"/>
    </source>
</evidence>
<evidence type="ECO:0000256" key="5">
    <source>
        <dbReference type="ARBA" id="ARBA00022723"/>
    </source>
</evidence>
<dbReference type="RefSeq" id="XP_007868803.1">
    <property type="nucleotide sequence ID" value="XM_007870612.1"/>
</dbReference>
<dbReference type="HOGENOM" id="CLU_001570_2_3_1"/>
<evidence type="ECO:0000256" key="10">
    <source>
        <dbReference type="RuleBase" id="RU000461"/>
    </source>
</evidence>
<sequence>MSLILNFLFVSSIYLLILVRDYLRRRRQTLPPGPKGLPFVGNILDMPYDKQWLTFDTWSKHYGDIVHINVLGRHMIILGSFQAITDIFDKKSSIFSGRPRSTMLNDLVGWDWSFTLMPYGDEWRKNRRAFHQHFQQSAVSRYNTIYLRESRNLLDMLLTEPDGFLHHLRQTFAGTLMGSAYGIRVSKKDDPYVSIAEAAMHEASEVTVPGAFLVNELPILRYIPKWFPGTRFHKVATHLKKLSDEMLNRPFEAVKQSLRDGTAEPSITATLLQSLPADEDNAEAELIAKRVGASAYAAGSDTTVAECHVFMLAMAMYPGVQKRAQAELDDVVGPTRLPDFSDRDSLPYINALIKELSRWQPIVPLGLPHESMEDDEYRGYFIPKGTIVFGNTWSILHDPDEYPEPDVFKPERFLNPDGTLNHDVRDPGFAAFGYGRRVCPGRYFSDSSLYSIVSSVLATFDIKPKTDKYGRPAHLEPIMMPGIISLPAPFECDIKPRSTAAVDLIRGSLDDSL</sequence>
<dbReference type="OMA" id="NCAMIGF"/>
<evidence type="ECO:0000313" key="12">
    <source>
        <dbReference type="Proteomes" id="UP000030669"/>
    </source>
</evidence>
<keyword evidence="12" id="KW-1185">Reference proteome</keyword>
<dbReference type="InterPro" id="IPR001128">
    <property type="entry name" value="Cyt_P450"/>
</dbReference>
<dbReference type="SUPFAM" id="SSF48264">
    <property type="entry name" value="Cytochrome P450"/>
    <property type="match status" value="1"/>
</dbReference>
<dbReference type="PRINTS" id="PR00463">
    <property type="entry name" value="EP450I"/>
</dbReference>
<comment type="similarity">
    <text evidence="3 10">Belongs to the cytochrome P450 family.</text>
</comment>
<comment type="cofactor">
    <cofactor evidence="1 9">
        <name>heme</name>
        <dbReference type="ChEBI" id="CHEBI:30413"/>
    </cofactor>
</comment>